<organism evidence="1 2">
    <name type="scientific">Streptomyces filamentosus</name>
    <name type="common">Streptomyces roseosporus</name>
    <dbReference type="NCBI Taxonomy" id="67294"/>
    <lineage>
        <taxon>Bacteria</taxon>
        <taxon>Bacillati</taxon>
        <taxon>Actinomycetota</taxon>
        <taxon>Actinomycetes</taxon>
        <taxon>Kitasatosporales</taxon>
        <taxon>Streptomycetaceae</taxon>
        <taxon>Streptomyces</taxon>
    </lineage>
</organism>
<evidence type="ECO:0000313" key="2">
    <source>
        <dbReference type="Proteomes" id="UP001056079"/>
    </source>
</evidence>
<dbReference type="EMBL" id="CP098609">
    <property type="protein sequence ID" value="USC47841.1"/>
    <property type="molecule type" value="Genomic_DNA"/>
</dbReference>
<gene>
    <name evidence="1" type="ORF">K7395_14345</name>
</gene>
<keyword evidence="2" id="KW-1185">Reference proteome</keyword>
<reference evidence="1" key="1">
    <citation type="submission" date="2021-08" db="EMBL/GenBank/DDBJ databases">
        <title>DNA methylation of m4C regulates biosynthesis of daptomycin in Streptomyces roseosporus L30.</title>
        <authorList>
            <person name="Fang J.-L."/>
        </authorList>
    </citation>
    <scope>NUCLEOTIDE SEQUENCE</scope>
    <source>
        <strain evidence="1">L30</strain>
    </source>
</reference>
<protein>
    <submittedName>
        <fullName evidence="1">Uncharacterized protein</fullName>
    </submittedName>
</protein>
<accession>A0ABY4V0S9</accession>
<name>A0ABY4V0S9_STRFL</name>
<sequence length="109" mass="11138">MRRYVDGDAHEVRVEGESGAYCQEREVTLLWRGDPIASAGAAGGSVVALDALSAGADGPCSVVCRSGLVTDLADVHALCRLPGCACPCHAVITASGKPDDPDVTAEQPC</sequence>
<dbReference type="RefSeq" id="WP_010071714.1">
    <property type="nucleotide sequence ID" value="NZ_CP098609.1"/>
</dbReference>
<dbReference type="Proteomes" id="UP001056079">
    <property type="component" value="Chromosome"/>
</dbReference>
<proteinExistence type="predicted"/>
<evidence type="ECO:0000313" key="1">
    <source>
        <dbReference type="EMBL" id="USC47841.1"/>
    </source>
</evidence>